<comment type="catalytic activity">
    <reaction evidence="1 9">
        <text>a 4-O-methyl-thymidine in DNA + L-cysteinyl-[protein] = a thymidine in DNA + S-methyl-L-cysteinyl-[protein]</text>
        <dbReference type="Rhea" id="RHEA:53428"/>
        <dbReference type="Rhea" id="RHEA-COMP:10131"/>
        <dbReference type="Rhea" id="RHEA-COMP:10132"/>
        <dbReference type="Rhea" id="RHEA-COMP:13555"/>
        <dbReference type="Rhea" id="RHEA-COMP:13556"/>
        <dbReference type="ChEBI" id="CHEBI:29950"/>
        <dbReference type="ChEBI" id="CHEBI:82612"/>
        <dbReference type="ChEBI" id="CHEBI:137386"/>
        <dbReference type="ChEBI" id="CHEBI:137387"/>
        <dbReference type="EC" id="2.1.1.63"/>
    </reaction>
</comment>
<sequence length="178" mass="20301">MKSDHKITIYWSLLIHHPWRMHVAATEKGMCFVGSLNEPFEEVVQWAEKNYPGSPLIEDAELLQPYVEQLTEYLEGKRTHFTIPTDFKGTEFQVAVWEALCRIPYGETRSYSDIARHIKRHAAVRAVGAAIGKNPVMIIVPCHRVIGKNGSLTGFRGGLDMKKQLLELESRPLNDKEE</sequence>
<reference evidence="12 13" key="1">
    <citation type="submission" date="2020-08" db="EMBL/GenBank/DDBJ databases">
        <title>Genomic Encyclopedia of Type Strains, Phase IV (KMG-IV): sequencing the most valuable type-strain genomes for metagenomic binning, comparative biology and taxonomic classification.</title>
        <authorList>
            <person name="Goeker M."/>
        </authorList>
    </citation>
    <scope>NUCLEOTIDE SEQUENCE [LARGE SCALE GENOMIC DNA]</scope>
    <source>
        <strain evidence="12 13">DSM 5391</strain>
    </source>
</reference>
<evidence type="ECO:0000259" key="11">
    <source>
        <dbReference type="Pfam" id="PF02870"/>
    </source>
</evidence>
<dbReference type="GO" id="GO:0003908">
    <property type="term" value="F:methylated-DNA-[protein]-cysteine S-methyltransferase activity"/>
    <property type="evidence" value="ECO:0007669"/>
    <property type="project" value="UniProtKB-UniRule"/>
</dbReference>
<keyword evidence="7 9" id="KW-0234">DNA repair</keyword>
<dbReference type="InterPro" id="IPR023546">
    <property type="entry name" value="MGMT"/>
</dbReference>
<dbReference type="GO" id="GO:0032259">
    <property type="term" value="P:methylation"/>
    <property type="evidence" value="ECO:0007669"/>
    <property type="project" value="UniProtKB-KW"/>
</dbReference>
<dbReference type="CDD" id="cd06445">
    <property type="entry name" value="ATase"/>
    <property type="match status" value="1"/>
</dbReference>
<dbReference type="GO" id="GO:0005737">
    <property type="term" value="C:cytoplasm"/>
    <property type="evidence" value="ECO:0007669"/>
    <property type="project" value="UniProtKB-SubCell"/>
</dbReference>
<dbReference type="HAMAP" id="MF_00772">
    <property type="entry name" value="OGT"/>
    <property type="match status" value="1"/>
</dbReference>
<dbReference type="Pfam" id="PF02870">
    <property type="entry name" value="Methyltransf_1N"/>
    <property type="match status" value="1"/>
</dbReference>
<dbReference type="SUPFAM" id="SSF53155">
    <property type="entry name" value="Methylated DNA-protein cysteine methyltransferase domain"/>
    <property type="match status" value="1"/>
</dbReference>
<comment type="subcellular location">
    <subcellularLocation>
        <location evidence="9">Cytoplasm</location>
    </subcellularLocation>
</comment>
<accession>A0A7X0HQA2</accession>
<dbReference type="SUPFAM" id="SSF46767">
    <property type="entry name" value="Methylated DNA-protein cysteine methyltransferase, C-terminal domain"/>
    <property type="match status" value="1"/>
</dbReference>
<keyword evidence="4 9" id="KW-0489">Methyltransferase</keyword>
<keyword evidence="6 9" id="KW-0227">DNA damage</keyword>
<comment type="caution">
    <text evidence="12">The sequence shown here is derived from an EMBL/GenBank/DDBJ whole genome shotgun (WGS) entry which is preliminary data.</text>
</comment>
<dbReference type="RefSeq" id="WP_184524561.1">
    <property type="nucleotide sequence ID" value="NZ_JACHGK010000004.1"/>
</dbReference>
<organism evidence="12 13">
    <name type="scientific">Bacillus benzoevorans</name>
    <dbReference type="NCBI Taxonomy" id="1456"/>
    <lineage>
        <taxon>Bacteria</taxon>
        <taxon>Bacillati</taxon>
        <taxon>Bacillota</taxon>
        <taxon>Bacilli</taxon>
        <taxon>Bacillales</taxon>
        <taxon>Bacillaceae</taxon>
        <taxon>Bacillus</taxon>
    </lineage>
</organism>
<evidence type="ECO:0000256" key="2">
    <source>
        <dbReference type="ARBA" id="ARBA00008711"/>
    </source>
</evidence>
<dbReference type="Pfam" id="PF01035">
    <property type="entry name" value="DNA_binding_1"/>
    <property type="match status" value="1"/>
</dbReference>
<keyword evidence="3 9" id="KW-0963">Cytoplasm</keyword>
<dbReference type="Proteomes" id="UP000531594">
    <property type="component" value="Unassembled WGS sequence"/>
</dbReference>
<evidence type="ECO:0000259" key="10">
    <source>
        <dbReference type="Pfam" id="PF01035"/>
    </source>
</evidence>
<protein>
    <recommendedName>
        <fullName evidence="9">Methylated-DNA--protein-cysteine methyltransferase</fullName>
        <ecNumber evidence="9">2.1.1.63</ecNumber>
    </recommendedName>
    <alternativeName>
        <fullName evidence="9">6-O-methylguanine-DNA methyltransferase</fullName>
        <shortName evidence="9">MGMT</shortName>
    </alternativeName>
    <alternativeName>
        <fullName evidence="9">O-6-methylguanine-DNA-alkyltransferase</fullName>
    </alternativeName>
</protein>
<name>A0A7X0HQA2_9BACI</name>
<gene>
    <name evidence="12" type="ORF">HNR53_001577</name>
</gene>
<dbReference type="GO" id="GO:0006307">
    <property type="term" value="P:DNA alkylation repair"/>
    <property type="evidence" value="ECO:0007669"/>
    <property type="project" value="UniProtKB-UniRule"/>
</dbReference>
<evidence type="ECO:0000256" key="7">
    <source>
        <dbReference type="ARBA" id="ARBA00023204"/>
    </source>
</evidence>
<dbReference type="InterPro" id="IPR008332">
    <property type="entry name" value="MethylG_MeTrfase_N"/>
</dbReference>
<feature type="active site" description="Nucleophile; methyl group acceptor" evidence="9">
    <location>
        <position position="142"/>
    </location>
</feature>
<feature type="domain" description="Methylguanine DNA methyltransferase ribonuclease-like" evidence="11">
    <location>
        <begin position="10"/>
        <end position="87"/>
    </location>
</feature>
<dbReference type="EC" id="2.1.1.63" evidence="9"/>
<evidence type="ECO:0000256" key="8">
    <source>
        <dbReference type="ARBA" id="ARBA00049348"/>
    </source>
</evidence>
<dbReference type="NCBIfam" id="TIGR00589">
    <property type="entry name" value="ogt"/>
    <property type="match status" value="1"/>
</dbReference>
<keyword evidence="13" id="KW-1185">Reference proteome</keyword>
<dbReference type="InterPro" id="IPR036631">
    <property type="entry name" value="MGMT_N_sf"/>
</dbReference>
<dbReference type="FunFam" id="1.10.10.10:FF:000214">
    <property type="entry name" value="Methylated-DNA--protein-cysteine methyltransferase"/>
    <property type="match status" value="1"/>
</dbReference>
<comment type="miscellaneous">
    <text evidence="9">This enzyme catalyzes only one turnover and therefore is not strictly catalytic. According to one definition, an enzyme is a biocatalyst that acts repeatedly and over many reaction cycles.</text>
</comment>
<evidence type="ECO:0000256" key="4">
    <source>
        <dbReference type="ARBA" id="ARBA00022603"/>
    </source>
</evidence>
<evidence type="ECO:0000256" key="5">
    <source>
        <dbReference type="ARBA" id="ARBA00022679"/>
    </source>
</evidence>
<dbReference type="Gene3D" id="1.10.10.10">
    <property type="entry name" value="Winged helix-like DNA-binding domain superfamily/Winged helix DNA-binding domain"/>
    <property type="match status" value="1"/>
</dbReference>
<evidence type="ECO:0000313" key="13">
    <source>
        <dbReference type="Proteomes" id="UP000531594"/>
    </source>
</evidence>
<dbReference type="Gene3D" id="3.30.160.70">
    <property type="entry name" value="Methylated DNA-protein cysteine methyltransferase domain"/>
    <property type="match status" value="1"/>
</dbReference>
<evidence type="ECO:0000256" key="6">
    <source>
        <dbReference type="ARBA" id="ARBA00022763"/>
    </source>
</evidence>
<comment type="catalytic activity">
    <reaction evidence="8 9">
        <text>a 6-O-methyl-2'-deoxyguanosine in DNA + L-cysteinyl-[protein] = S-methyl-L-cysteinyl-[protein] + a 2'-deoxyguanosine in DNA</text>
        <dbReference type="Rhea" id="RHEA:24000"/>
        <dbReference type="Rhea" id="RHEA-COMP:10131"/>
        <dbReference type="Rhea" id="RHEA-COMP:10132"/>
        <dbReference type="Rhea" id="RHEA-COMP:11367"/>
        <dbReference type="Rhea" id="RHEA-COMP:11368"/>
        <dbReference type="ChEBI" id="CHEBI:29950"/>
        <dbReference type="ChEBI" id="CHEBI:82612"/>
        <dbReference type="ChEBI" id="CHEBI:85445"/>
        <dbReference type="ChEBI" id="CHEBI:85448"/>
        <dbReference type="EC" id="2.1.1.63"/>
    </reaction>
</comment>
<dbReference type="InterPro" id="IPR001497">
    <property type="entry name" value="MethylDNA_cys_MeTrfase_AS"/>
</dbReference>
<evidence type="ECO:0000256" key="9">
    <source>
        <dbReference type="HAMAP-Rule" id="MF_00772"/>
    </source>
</evidence>
<keyword evidence="5 9" id="KW-0808">Transferase</keyword>
<dbReference type="PROSITE" id="PS00374">
    <property type="entry name" value="MGMT"/>
    <property type="match status" value="1"/>
</dbReference>
<proteinExistence type="inferred from homology"/>
<dbReference type="AlphaFoldDB" id="A0A7X0HQA2"/>
<dbReference type="PANTHER" id="PTHR10815">
    <property type="entry name" value="METHYLATED-DNA--PROTEIN-CYSTEINE METHYLTRANSFERASE"/>
    <property type="match status" value="1"/>
</dbReference>
<feature type="domain" description="Methylated-DNA-[protein]-cysteine S-methyltransferase DNA binding" evidence="10">
    <location>
        <begin position="91"/>
        <end position="170"/>
    </location>
</feature>
<evidence type="ECO:0000256" key="1">
    <source>
        <dbReference type="ARBA" id="ARBA00001286"/>
    </source>
</evidence>
<comment type="similarity">
    <text evidence="2 9">Belongs to the MGMT family.</text>
</comment>
<dbReference type="PANTHER" id="PTHR10815:SF12">
    <property type="entry name" value="METHYLATED-DNA--PROTEIN-CYSTEINE METHYLTRANSFERASE, INDUCIBLE"/>
    <property type="match status" value="1"/>
</dbReference>
<evidence type="ECO:0000256" key="3">
    <source>
        <dbReference type="ARBA" id="ARBA00022490"/>
    </source>
</evidence>
<dbReference type="InterPro" id="IPR036217">
    <property type="entry name" value="MethylDNA_cys_MeTrfase_DNAb"/>
</dbReference>
<comment type="function">
    <text evidence="9">Involved in the cellular defense against the biological effects of O6-methylguanine (O6-MeG) and O4-methylthymine (O4-MeT) in DNA. Repairs the methylated nucleobase in DNA by stoichiometrically transferring the methyl group to a cysteine residue in the enzyme. This is a suicide reaction: the enzyme is irreversibly inactivated.</text>
</comment>
<dbReference type="InterPro" id="IPR036388">
    <property type="entry name" value="WH-like_DNA-bd_sf"/>
</dbReference>
<dbReference type="EMBL" id="JACHGK010000004">
    <property type="protein sequence ID" value="MBB6444967.1"/>
    <property type="molecule type" value="Genomic_DNA"/>
</dbReference>
<evidence type="ECO:0000313" key="12">
    <source>
        <dbReference type="EMBL" id="MBB6444967.1"/>
    </source>
</evidence>
<dbReference type="InterPro" id="IPR014048">
    <property type="entry name" value="MethylDNA_cys_MeTrfase_DNA-bd"/>
</dbReference>